<keyword evidence="3" id="KW-1185">Reference proteome</keyword>
<reference evidence="2 3" key="1">
    <citation type="journal article" date="2020" name="ISME J.">
        <title>Uncovering the hidden diversity of litter-decomposition mechanisms in mushroom-forming fungi.</title>
        <authorList>
            <person name="Floudas D."/>
            <person name="Bentzer J."/>
            <person name="Ahren D."/>
            <person name="Johansson T."/>
            <person name="Persson P."/>
            <person name="Tunlid A."/>
        </authorList>
    </citation>
    <scope>NUCLEOTIDE SEQUENCE [LARGE SCALE GENOMIC DNA]</scope>
    <source>
        <strain evidence="2 3">CBS 406.79</strain>
    </source>
</reference>
<feature type="region of interest" description="Disordered" evidence="1">
    <location>
        <begin position="64"/>
        <end position="94"/>
    </location>
</feature>
<dbReference type="Proteomes" id="UP000518752">
    <property type="component" value="Unassembled WGS sequence"/>
</dbReference>
<dbReference type="AlphaFoldDB" id="A0A8H5GWY6"/>
<evidence type="ECO:0000313" key="3">
    <source>
        <dbReference type="Proteomes" id="UP000518752"/>
    </source>
</evidence>
<evidence type="ECO:0000256" key="1">
    <source>
        <dbReference type="SAM" id="MobiDB-lite"/>
    </source>
</evidence>
<evidence type="ECO:0000313" key="2">
    <source>
        <dbReference type="EMBL" id="KAF5372811.1"/>
    </source>
</evidence>
<dbReference type="InterPro" id="IPR027417">
    <property type="entry name" value="P-loop_NTPase"/>
</dbReference>
<name>A0A8H5GWY6_9AGAR</name>
<dbReference type="Gene3D" id="3.40.50.300">
    <property type="entry name" value="P-loop containing nucleotide triphosphate hydrolases"/>
    <property type="match status" value="1"/>
</dbReference>
<proteinExistence type="predicted"/>
<sequence>MSPAGRTARVGRAGKATLFTTQYDVDFVQRLETALGKKLVEWETSKEDVLAMLGTVDEAGRVAAREVRAEESKGKKGRDKRKRGDGGGGAGTGEVSYEGIEEVAMLRVGMM</sequence>
<organism evidence="2 3">
    <name type="scientific">Collybiopsis confluens</name>
    <dbReference type="NCBI Taxonomy" id="2823264"/>
    <lineage>
        <taxon>Eukaryota</taxon>
        <taxon>Fungi</taxon>
        <taxon>Dikarya</taxon>
        <taxon>Basidiomycota</taxon>
        <taxon>Agaricomycotina</taxon>
        <taxon>Agaricomycetes</taxon>
        <taxon>Agaricomycetidae</taxon>
        <taxon>Agaricales</taxon>
        <taxon>Marasmiineae</taxon>
        <taxon>Omphalotaceae</taxon>
        <taxon>Collybiopsis</taxon>
    </lineage>
</organism>
<comment type="caution">
    <text evidence="2">The sequence shown here is derived from an EMBL/GenBank/DDBJ whole genome shotgun (WGS) entry which is preliminary data.</text>
</comment>
<dbReference type="EMBL" id="JAACJN010000108">
    <property type="protein sequence ID" value="KAF5372811.1"/>
    <property type="molecule type" value="Genomic_DNA"/>
</dbReference>
<feature type="compositionally biased region" description="Basic and acidic residues" evidence="1">
    <location>
        <begin position="64"/>
        <end position="74"/>
    </location>
</feature>
<accession>A0A8H5GWY6</accession>
<protein>
    <submittedName>
        <fullName evidence="2">Uncharacterized protein</fullName>
    </submittedName>
</protein>
<gene>
    <name evidence="2" type="ORF">D9757_011095</name>
</gene>